<evidence type="ECO:0000313" key="1">
    <source>
        <dbReference type="EMBL" id="MBH1652389.1"/>
    </source>
</evidence>
<dbReference type="RefSeq" id="WP_154262103.1">
    <property type="nucleotide sequence ID" value="NZ_CP040438.1"/>
</dbReference>
<accession>A0A6B8IYP2</accession>
<organism evidence="1 2">
    <name type="scientific">Stenotrophomonas maltophilia</name>
    <name type="common">Pseudomonas maltophilia</name>
    <name type="synonym">Xanthomonas maltophilia</name>
    <dbReference type="NCBI Taxonomy" id="40324"/>
    <lineage>
        <taxon>Bacteria</taxon>
        <taxon>Pseudomonadati</taxon>
        <taxon>Pseudomonadota</taxon>
        <taxon>Gammaproteobacteria</taxon>
        <taxon>Lysobacterales</taxon>
        <taxon>Lysobacteraceae</taxon>
        <taxon>Stenotrophomonas</taxon>
        <taxon>Stenotrophomonas maltophilia group</taxon>
    </lineage>
</organism>
<dbReference type="EMBL" id="JADUNP010000015">
    <property type="protein sequence ID" value="MBH1652389.1"/>
    <property type="molecule type" value="Genomic_DNA"/>
</dbReference>
<sequence>MELEVLCAGQRYEVVLLEADDEAALRKTHGRYFSSATSVQISDKYEGASSSSSKTWDVRDVSSGWVVEIDGHRTAYPTKESAVAAAAKDARIWKNSSGKECSIRVSEKTGEFSFIDIN</sequence>
<name>A0A6B8IYP2_STEMA</name>
<gene>
    <name evidence="1" type="ORF">I5U67_09430</name>
</gene>
<reference evidence="1" key="1">
    <citation type="submission" date="2020-11" db="EMBL/GenBank/DDBJ databases">
        <title>Enhanced detection system for hospital associated transmission using whole genome sequencing surveillance.</title>
        <authorList>
            <person name="Harrison L.H."/>
            <person name="Van Tyne D."/>
            <person name="Marsh J.W."/>
            <person name="Griffith M.P."/>
            <person name="Snyder D.J."/>
            <person name="Cooper V.S."/>
            <person name="Mustapha M."/>
        </authorList>
    </citation>
    <scope>NUCLEOTIDE SEQUENCE</scope>
    <source>
        <strain evidence="1">STEN00091</strain>
    </source>
</reference>
<comment type="caution">
    <text evidence="1">The sequence shown here is derived from an EMBL/GenBank/DDBJ whole genome shotgun (WGS) entry which is preliminary data.</text>
</comment>
<dbReference type="AlphaFoldDB" id="A0A6B8IYP2"/>
<evidence type="ECO:0000313" key="2">
    <source>
        <dbReference type="Proteomes" id="UP000625930"/>
    </source>
</evidence>
<proteinExistence type="predicted"/>
<dbReference type="Proteomes" id="UP000625930">
    <property type="component" value="Unassembled WGS sequence"/>
</dbReference>
<protein>
    <submittedName>
        <fullName evidence="1">Uncharacterized protein</fullName>
    </submittedName>
</protein>